<keyword evidence="6" id="KW-1185">Reference proteome</keyword>
<name>A0ABT5HYS4_9CAUL</name>
<dbReference type="InterPro" id="IPR001509">
    <property type="entry name" value="Epimerase_deHydtase"/>
</dbReference>
<comment type="similarity">
    <text evidence="1">Belongs to the NAD(P)-dependent epimerase/dehydratase family. SDR39U1 subfamily.</text>
</comment>
<feature type="domain" description="NAD-dependent epimerase/dehydratase" evidence="3">
    <location>
        <begin position="180"/>
        <end position="389"/>
    </location>
</feature>
<keyword evidence="2" id="KW-1133">Transmembrane helix</keyword>
<sequence>MTTLLWLMTIQGVMGAFDTLYHHEFTERLPWKPQAGRELFIHGLRNLFYGLIFASLGGLSWGGVWAGVFAALLIAEIGLTLWDFVVEDQSRHLPPSERITHTLLAINYGLVLAFLAPELMRWETLPSGFHPHDYGLGSWIMYLFAAGVWGWAGFDLLRSRRFRKLTAVPSLHLDTPNQRVLITGGTGLIGSRLTQGLIDDGHQVTILTRDKAQAAKFRGPLTVIDHIDDLRAPVDLIINLAGESLSGGLWTRRRIARFYDSRLGITGALIDWIARQPVKPKRLINASAIGIYGRSETEIFDEASAPAAPDLATDLCTKWETLALTAQNHGVPVSLIRFGLVLSVDGGALAQMLFPFEFGIGGRLGSGRQWISWIHIDDAVGMVVHAANAGLDGTVNATAPVPVRNAGFTRALGRAMHRPVVLPLPGFVLKRLLGQMADILLLNGQQVLPARATHSGYRFRYPQIDAALNALFRGRM</sequence>
<dbReference type="NCBIfam" id="TIGR01777">
    <property type="entry name" value="yfcH"/>
    <property type="match status" value="1"/>
</dbReference>
<evidence type="ECO:0000259" key="4">
    <source>
        <dbReference type="Pfam" id="PF08338"/>
    </source>
</evidence>
<dbReference type="Proteomes" id="UP001214854">
    <property type="component" value="Unassembled WGS sequence"/>
</dbReference>
<dbReference type="PANTHER" id="PTHR11092">
    <property type="entry name" value="SUGAR NUCLEOTIDE EPIMERASE RELATED"/>
    <property type="match status" value="1"/>
</dbReference>
<keyword evidence="2" id="KW-0472">Membrane</keyword>
<organism evidence="5 6">
    <name type="scientific">Asticcacaulis aquaticus</name>
    <dbReference type="NCBI Taxonomy" id="2984212"/>
    <lineage>
        <taxon>Bacteria</taxon>
        <taxon>Pseudomonadati</taxon>
        <taxon>Pseudomonadota</taxon>
        <taxon>Alphaproteobacteria</taxon>
        <taxon>Caulobacterales</taxon>
        <taxon>Caulobacteraceae</taxon>
        <taxon>Asticcacaulis</taxon>
    </lineage>
</organism>
<dbReference type="PANTHER" id="PTHR11092:SF0">
    <property type="entry name" value="EPIMERASE FAMILY PROTEIN SDR39U1"/>
    <property type="match status" value="1"/>
</dbReference>
<gene>
    <name evidence="5" type="ORF">PQU92_16975</name>
</gene>
<keyword evidence="2" id="KW-0812">Transmembrane</keyword>
<dbReference type="SUPFAM" id="SSF51735">
    <property type="entry name" value="NAD(P)-binding Rossmann-fold domains"/>
    <property type="match status" value="1"/>
</dbReference>
<dbReference type="InterPro" id="IPR013549">
    <property type="entry name" value="DUF1731"/>
</dbReference>
<evidence type="ECO:0000313" key="5">
    <source>
        <dbReference type="EMBL" id="MDC7684980.1"/>
    </source>
</evidence>
<accession>A0ABT5HYS4</accession>
<dbReference type="EMBL" id="JAQQKX010000018">
    <property type="protein sequence ID" value="MDC7684980.1"/>
    <property type="molecule type" value="Genomic_DNA"/>
</dbReference>
<proteinExistence type="inferred from homology"/>
<protein>
    <submittedName>
        <fullName evidence="5">TIGR01777 family oxidoreductase</fullName>
    </submittedName>
</protein>
<feature type="domain" description="DUF1731" evidence="4">
    <location>
        <begin position="424"/>
        <end position="471"/>
    </location>
</feature>
<evidence type="ECO:0000256" key="2">
    <source>
        <dbReference type="SAM" id="Phobius"/>
    </source>
</evidence>
<dbReference type="Pfam" id="PF01370">
    <property type="entry name" value="Epimerase"/>
    <property type="match status" value="1"/>
</dbReference>
<dbReference type="Pfam" id="PF08338">
    <property type="entry name" value="DUF1731"/>
    <property type="match status" value="1"/>
</dbReference>
<dbReference type="InterPro" id="IPR010099">
    <property type="entry name" value="SDR39U1"/>
</dbReference>
<reference evidence="5 6" key="1">
    <citation type="submission" date="2023-01" db="EMBL/GenBank/DDBJ databases">
        <title>Novel species of the genus Asticcacaulis isolated from rivers.</title>
        <authorList>
            <person name="Lu H."/>
        </authorList>
    </citation>
    <scope>NUCLEOTIDE SEQUENCE [LARGE SCALE GENOMIC DNA]</scope>
    <source>
        <strain evidence="5 6">BYS171W</strain>
    </source>
</reference>
<dbReference type="Gene3D" id="3.40.50.720">
    <property type="entry name" value="NAD(P)-binding Rossmann-like Domain"/>
    <property type="match status" value="1"/>
</dbReference>
<evidence type="ECO:0000259" key="3">
    <source>
        <dbReference type="Pfam" id="PF01370"/>
    </source>
</evidence>
<evidence type="ECO:0000313" key="6">
    <source>
        <dbReference type="Proteomes" id="UP001214854"/>
    </source>
</evidence>
<evidence type="ECO:0000256" key="1">
    <source>
        <dbReference type="ARBA" id="ARBA00009353"/>
    </source>
</evidence>
<dbReference type="InterPro" id="IPR036291">
    <property type="entry name" value="NAD(P)-bd_dom_sf"/>
</dbReference>
<feature type="transmembrane region" description="Helical" evidence="2">
    <location>
        <begin position="136"/>
        <end position="154"/>
    </location>
</feature>
<comment type="caution">
    <text evidence="5">The sequence shown here is derived from an EMBL/GenBank/DDBJ whole genome shotgun (WGS) entry which is preliminary data.</text>
</comment>
<dbReference type="RefSeq" id="WP_272749472.1">
    <property type="nucleotide sequence ID" value="NZ_JAQQKX010000018.1"/>
</dbReference>